<dbReference type="InterPro" id="IPR011050">
    <property type="entry name" value="Pectin_lyase_fold/virulence"/>
</dbReference>
<dbReference type="SMART" id="SM00912">
    <property type="entry name" value="Haemagg_act"/>
    <property type="match status" value="1"/>
</dbReference>
<dbReference type="Proteomes" id="UP000271624">
    <property type="component" value="Unassembled WGS sequence"/>
</dbReference>
<dbReference type="Gene3D" id="2.160.20.10">
    <property type="entry name" value="Single-stranded right-handed beta-helix, Pectin lyase-like"/>
    <property type="match status" value="2"/>
</dbReference>
<sequence>MQITPVSFLAICLFMLQPATAQVIPDGSMNTTLAPNININGVLTDRVDGGAQVGSNLFHSFSSFNINPSSGVYFTNPTDVTNIFARVTGTSSSNINGTLGVLGGANLFLMNPNGIVFNSGANLDLNGSFLATTASNISFADGKVFATQNTSSSVSILTQSVPIGLGFGSNPGKISVNGAGHQLTAQDPNFAPYINMGNTTGLHAKPGKTLALVGSQVNLDGGILTAPQGQIKLGSVSSNSTVGLKIDNRFSFGYENVSSFENISLSRSSLLDATGNGGGSIQLNGRSVSLTDGSVASVQNIGVQKAGDIRVNASETLELKGTAPNNIVRSTIGNNTVAGSIGDIYVNTKQLIIEDGGAIGSRSYSQSNGGNVYINATESTKVAGVSPVNPAAFSSIASITLDRGKSGDIFVNTPNLFVLDGGAISATSFGRGNGGNVNVNASNIEVNGTAKTIFGVSTISSSNLGLGNAGNINFNTNSLTIANGGNINTASSSNGNAGSITINANQDVQVLDNSILASSVALNRSFQSAFNLPEFPSGNSGHITINTGILTIANAARVGVNNSGTGSAGTVTINAGAVKLDNQGALSAVTASGNGGNIALISQNLLLRRDSSISTDARGPGNGGNINLNIGTIALTESLISANAVQQKGGNITINTQGLFNFNSSITATGASNGEIKIITPDIKQDNSLQQQASNFINAEQAVASSCLVNRNAAQSRFVVTGNGGLPQTPDNQEVQYTLTKPQAINTINTVLTKNTNFTIRTSSWKLGDKINEATQLVKTSDGRILLNNTSNYDVNTVQLSQCS</sequence>
<feature type="domain" description="Filamentous haemagglutinin FhaB/tRNA nuclease CdiA-like TPS" evidence="2">
    <location>
        <begin position="29"/>
        <end position="140"/>
    </location>
</feature>
<dbReference type="Pfam" id="PF05860">
    <property type="entry name" value="TPS"/>
    <property type="match status" value="1"/>
</dbReference>
<keyword evidence="4" id="KW-1185">Reference proteome</keyword>
<dbReference type="InterPro" id="IPR008638">
    <property type="entry name" value="FhaB/CdiA-like_TPS"/>
</dbReference>
<evidence type="ECO:0000313" key="3">
    <source>
        <dbReference type="EMBL" id="RUT02894.1"/>
    </source>
</evidence>
<dbReference type="EMBL" id="RSCL01000015">
    <property type="protein sequence ID" value="RUT02894.1"/>
    <property type="molecule type" value="Genomic_DNA"/>
</dbReference>
<feature type="chain" id="PRO_5030092514" description="Filamentous haemagglutinin FhaB/tRNA nuclease CdiA-like TPS domain-containing protein" evidence="1">
    <location>
        <begin position="22"/>
        <end position="804"/>
    </location>
</feature>
<evidence type="ECO:0000313" key="4">
    <source>
        <dbReference type="Proteomes" id="UP000271624"/>
    </source>
</evidence>
<reference evidence="3" key="2">
    <citation type="journal article" date="2019" name="Genome Biol. Evol.">
        <title>Day and night: Metabolic profiles and evolutionary relationships of six axenic non-marine cyanobacteria.</title>
        <authorList>
            <person name="Will S.E."/>
            <person name="Henke P."/>
            <person name="Boedeker C."/>
            <person name="Huang S."/>
            <person name="Brinkmann H."/>
            <person name="Rohde M."/>
            <person name="Jarek M."/>
            <person name="Friedl T."/>
            <person name="Seufert S."/>
            <person name="Schumacher M."/>
            <person name="Overmann J."/>
            <person name="Neumann-Schaal M."/>
            <person name="Petersen J."/>
        </authorList>
    </citation>
    <scope>NUCLEOTIDE SEQUENCE [LARGE SCALE GENOMIC DNA]</scope>
    <source>
        <strain evidence="3">PCC 7102</strain>
    </source>
</reference>
<reference evidence="3" key="1">
    <citation type="submission" date="2018-12" db="EMBL/GenBank/DDBJ databases">
        <authorList>
            <person name="Will S."/>
            <person name="Neumann-Schaal M."/>
            <person name="Henke P."/>
        </authorList>
    </citation>
    <scope>NUCLEOTIDE SEQUENCE</scope>
    <source>
        <strain evidence="3">PCC 7102</strain>
    </source>
</reference>
<organism evidence="3 4">
    <name type="scientific">Dulcicalothrix desertica PCC 7102</name>
    <dbReference type="NCBI Taxonomy" id="232991"/>
    <lineage>
        <taxon>Bacteria</taxon>
        <taxon>Bacillati</taxon>
        <taxon>Cyanobacteriota</taxon>
        <taxon>Cyanophyceae</taxon>
        <taxon>Nostocales</taxon>
        <taxon>Calotrichaceae</taxon>
        <taxon>Dulcicalothrix</taxon>
    </lineage>
</organism>
<name>A0A433V9Y0_9CYAN</name>
<gene>
    <name evidence="3" type="ORF">DSM106972_058140</name>
</gene>
<dbReference type="AlphaFoldDB" id="A0A433V9Y0"/>
<keyword evidence="1" id="KW-0732">Signal</keyword>
<feature type="signal peptide" evidence="1">
    <location>
        <begin position="1"/>
        <end position="21"/>
    </location>
</feature>
<dbReference type="SUPFAM" id="SSF51126">
    <property type="entry name" value="Pectin lyase-like"/>
    <property type="match status" value="3"/>
</dbReference>
<evidence type="ECO:0000256" key="1">
    <source>
        <dbReference type="SAM" id="SignalP"/>
    </source>
</evidence>
<accession>A0A433V9Y0</accession>
<evidence type="ECO:0000259" key="2">
    <source>
        <dbReference type="SMART" id="SM00912"/>
    </source>
</evidence>
<dbReference type="NCBIfam" id="TIGR01901">
    <property type="entry name" value="adhes_NPXG"/>
    <property type="match status" value="1"/>
</dbReference>
<proteinExistence type="predicted"/>
<protein>
    <recommendedName>
        <fullName evidence="2">Filamentous haemagglutinin FhaB/tRNA nuclease CdiA-like TPS domain-containing protein</fullName>
    </recommendedName>
</protein>
<dbReference type="InterPro" id="IPR012334">
    <property type="entry name" value="Pectin_lyas_fold"/>
</dbReference>
<comment type="caution">
    <text evidence="3">The sequence shown here is derived from an EMBL/GenBank/DDBJ whole genome shotgun (WGS) entry which is preliminary data.</text>
</comment>